<protein>
    <recommendedName>
        <fullName evidence="7">Endolytic murein transglycosylase</fullName>
        <ecNumber evidence="7">4.2.2.29</ecNumber>
    </recommendedName>
    <alternativeName>
        <fullName evidence="7">Peptidoglycan lytic transglycosylase</fullName>
    </alternativeName>
    <alternativeName>
        <fullName evidence="7">Peptidoglycan polymerization terminase</fullName>
    </alternativeName>
</protein>
<keyword evidence="5 7" id="KW-0456">Lyase</keyword>
<dbReference type="HAMAP" id="MF_02065">
    <property type="entry name" value="MltG"/>
    <property type="match status" value="1"/>
</dbReference>
<proteinExistence type="inferred from homology"/>
<feature type="compositionally biased region" description="Basic and acidic residues" evidence="8">
    <location>
        <begin position="1"/>
        <end position="11"/>
    </location>
</feature>
<feature type="site" description="Important for catalytic activity" evidence="7">
    <location>
        <position position="258"/>
    </location>
</feature>
<keyword evidence="3 7" id="KW-1133">Transmembrane helix</keyword>
<evidence type="ECO:0000256" key="7">
    <source>
        <dbReference type="HAMAP-Rule" id="MF_02065"/>
    </source>
</evidence>
<evidence type="ECO:0000256" key="6">
    <source>
        <dbReference type="ARBA" id="ARBA00023316"/>
    </source>
</evidence>
<dbReference type="PANTHER" id="PTHR30518:SF2">
    <property type="entry name" value="ENDOLYTIC MUREIN TRANSGLYCOSYLASE"/>
    <property type="match status" value="1"/>
</dbReference>
<comment type="subcellular location">
    <subcellularLocation>
        <location evidence="7">Cell inner membrane</location>
        <topology evidence="7">Single-pass membrane protein</topology>
    </subcellularLocation>
</comment>
<dbReference type="EMBL" id="QHHQ01000006">
    <property type="protein sequence ID" value="RAH98921.1"/>
    <property type="molecule type" value="Genomic_DNA"/>
</dbReference>
<sequence length="390" mass="42560">MLKRGSREPEPPQRSGKRSSRRPEPLVSSKSGKSRRGAEPEVPKGKRRSRVARHPVVLFANMLLFLLVAGLVGGVAALVIGQRMYTAEGPLQQDVAILIERGSALEFIARGLEEQGIITNQYVFLAAAQATGAAGKMQAGEYMIPARSSMEQVMQRIASGDVIQHQITFAEGLTSYQVVQRMLENDILTGPVAEIPPEGSLLPETYRITRGMPRERLIDSMKAAHNRAVERIWAARSPDLPIDSPAELVVLASIVEKETGVDGERGRVAAVFENRLKQGMKLQSDPTILYGLYGGEAWAQGRTLFQSDLDRPNPYNTYQIAGLPPGPITNPGVAALEATAQPAETKDLFFVADGSGGHVFSETYAEHQRNVTRWRQIEAERRAAGTGPTE</sequence>
<dbReference type="Gene3D" id="3.30.1490.480">
    <property type="entry name" value="Endolytic murein transglycosylase"/>
    <property type="match status" value="1"/>
</dbReference>
<comment type="caution">
    <text evidence="9">The sequence shown here is derived from an EMBL/GenBank/DDBJ whole genome shotgun (WGS) entry which is preliminary data.</text>
</comment>
<keyword evidence="1 7" id="KW-1003">Cell membrane</keyword>
<keyword evidence="4 7" id="KW-0472">Membrane</keyword>
<evidence type="ECO:0000313" key="9">
    <source>
        <dbReference type="EMBL" id="RAH98921.1"/>
    </source>
</evidence>
<reference evidence="9 10" key="1">
    <citation type="submission" date="2018-05" db="EMBL/GenBank/DDBJ databases">
        <title>Acuticoccus sediminis sp. nov., isolated from deep-sea sediment of Indian Ocean.</title>
        <authorList>
            <person name="Liu X."/>
            <person name="Lai Q."/>
            <person name="Du Y."/>
            <person name="Sun F."/>
            <person name="Zhang X."/>
            <person name="Wang S."/>
            <person name="Shao Z."/>
        </authorList>
    </citation>
    <scope>NUCLEOTIDE SEQUENCE [LARGE SCALE GENOMIC DNA]</scope>
    <source>
        <strain evidence="9 10">PTG4-2</strain>
    </source>
</reference>
<keyword evidence="6 7" id="KW-0961">Cell wall biogenesis/degradation</keyword>
<dbReference type="GO" id="GO:0005886">
    <property type="term" value="C:plasma membrane"/>
    <property type="evidence" value="ECO:0007669"/>
    <property type="project" value="UniProtKB-SubCell"/>
</dbReference>
<comment type="function">
    <text evidence="7">Functions as a peptidoglycan terminase that cleaves nascent peptidoglycan strands endolytically to terminate their elongation.</text>
</comment>
<evidence type="ECO:0000256" key="1">
    <source>
        <dbReference type="ARBA" id="ARBA00022475"/>
    </source>
</evidence>
<evidence type="ECO:0000256" key="5">
    <source>
        <dbReference type="ARBA" id="ARBA00023239"/>
    </source>
</evidence>
<dbReference type="GO" id="GO:0071555">
    <property type="term" value="P:cell wall organization"/>
    <property type="evidence" value="ECO:0007669"/>
    <property type="project" value="UniProtKB-KW"/>
</dbReference>
<comment type="catalytic activity">
    <reaction evidence="7">
        <text>a peptidoglycan chain = a peptidoglycan chain with N-acetyl-1,6-anhydromuramyl-[peptide] at the reducing end + a peptidoglycan chain with N-acetylglucosamine at the non-reducing end.</text>
        <dbReference type="EC" id="4.2.2.29"/>
    </reaction>
</comment>
<dbReference type="InterPro" id="IPR003770">
    <property type="entry name" value="MLTG-like"/>
</dbReference>
<name>A0A8B2NHG1_9HYPH</name>
<dbReference type="Proteomes" id="UP000249590">
    <property type="component" value="Unassembled WGS sequence"/>
</dbReference>
<dbReference type="GO" id="GO:0008932">
    <property type="term" value="F:lytic endotransglycosylase activity"/>
    <property type="evidence" value="ECO:0007669"/>
    <property type="project" value="UniProtKB-UniRule"/>
</dbReference>
<evidence type="ECO:0000313" key="10">
    <source>
        <dbReference type="Proteomes" id="UP000249590"/>
    </source>
</evidence>
<dbReference type="AlphaFoldDB" id="A0A8B2NHG1"/>
<evidence type="ECO:0000256" key="4">
    <source>
        <dbReference type="ARBA" id="ARBA00023136"/>
    </source>
</evidence>
<gene>
    <name evidence="7 9" type="primary">mltG</name>
    <name evidence="9" type="ORF">DLJ53_25155</name>
</gene>
<evidence type="ECO:0000256" key="8">
    <source>
        <dbReference type="SAM" id="MobiDB-lite"/>
    </source>
</evidence>
<dbReference type="CDD" id="cd08010">
    <property type="entry name" value="MltG_like"/>
    <property type="match status" value="1"/>
</dbReference>
<evidence type="ECO:0000256" key="2">
    <source>
        <dbReference type="ARBA" id="ARBA00022692"/>
    </source>
</evidence>
<accession>A0A8B2NHG1</accession>
<dbReference type="GO" id="GO:0009252">
    <property type="term" value="P:peptidoglycan biosynthetic process"/>
    <property type="evidence" value="ECO:0007669"/>
    <property type="project" value="UniProtKB-UniRule"/>
</dbReference>
<keyword evidence="7" id="KW-0997">Cell inner membrane</keyword>
<keyword evidence="2 7" id="KW-0812">Transmembrane</keyword>
<keyword evidence="10" id="KW-1185">Reference proteome</keyword>
<feature type="region of interest" description="Disordered" evidence="8">
    <location>
        <begin position="1"/>
        <end position="47"/>
    </location>
</feature>
<dbReference type="PANTHER" id="PTHR30518">
    <property type="entry name" value="ENDOLYTIC MUREIN TRANSGLYCOSYLASE"/>
    <property type="match status" value="1"/>
</dbReference>
<dbReference type="Gene3D" id="3.30.160.60">
    <property type="entry name" value="Classic Zinc Finger"/>
    <property type="match status" value="1"/>
</dbReference>
<comment type="similarity">
    <text evidence="7">Belongs to the transglycosylase MltG family.</text>
</comment>
<organism evidence="9 10">
    <name type="scientific">Acuticoccus sediminis</name>
    <dbReference type="NCBI Taxonomy" id="2184697"/>
    <lineage>
        <taxon>Bacteria</taxon>
        <taxon>Pseudomonadati</taxon>
        <taxon>Pseudomonadota</taxon>
        <taxon>Alphaproteobacteria</taxon>
        <taxon>Hyphomicrobiales</taxon>
        <taxon>Amorphaceae</taxon>
        <taxon>Acuticoccus</taxon>
    </lineage>
</organism>
<dbReference type="EC" id="4.2.2.29" evidence="7"/>
<dbReference type="NCBIfam" id="TIGR00247">
    <property type="entry name" value="endolytic transglycosylase MltG"/>
    <property type="match status" value="1"/>
</dbReference>
<evidence type="ECO:0000256" key="3">
    <source>
        <dbReference type="ARBA" id="ARBA00022989"/>
    </source>
</evidence>
<dbReference type="Pfam" id="PF02618">
    <property type="entry name" value="YceG"/>
    <property type="match status" value="1"/>
</dbReference>
<dbReference type="OrthoDB" id="9814591at2"/>
<feature type="transmembrane region" description="Helical" evidence="7">
    <location>
        <begin position="56"/>
        <end position="80"/>
    </location>
</feature>